<accession>A0A3P8B1Y0</accession>
<dbReference type="EMBL" id="UZAH01028200">
    <property type="protein sequence ID" value="VDO98453.1"/>
    <property type="molecule type" value="Genomic_DNA"/>
</dbReference>
<feature type="domain" description="ShKT" evidence="2">
    <location>
        <begin position="17"/>
        <end position="51"/>
    </location>
</feature>
<evidence type="ECO:0000313" key="3">
    <source>
        <dbReference type="EMBL" id="VDO98453.1"/>
    </source>
</evidence>
<reference evidence="3 4" key="1">
    <citation type="submission" date="2018-11" db="EMBL/GenBank/DDBJ databases">
        <authorList>
            <consortium name="Pathogen Informatics"/>
        </authorList>
    </citation>
    <scope>NUCLEOTIDE SEQUENCE [LARGE SCALE GENOMIC DNA]</scope>
</reference>
<dbReference type="AlphaFoldDB" id="A0A183FZD0"/>
<reference evidence="5" key="2">
    <citation type="submission" date="2019-09" db="UniProtKB">
        <authorList>
            <consortium name="WormBaseParasite"/>
        </authorList>
    </citation>
    <scope>IDENTIFICATION</scope>
</reference>
<dbReference type="PROSITE" id="PS51670">
    <property type="entry name" value="SHKT"/>
    <property type="match status" value="2"/>
</dbReference>
<feature type="domain" description="ShKT" evidence="2">
    <location>
        <begin position="62"/>
        <end position="96"/>
    </location>
</feature>
<sequence length="211" mass="22919">MFCSDKTYNRTSICQACFNEQQCCAPWSSQGECSRNPTYMNLWCKASCGICKPTTYDLSTECSNRHTRCAAWARSGECRNNPSWMTENCRQACGSCAVTRLQACGGGGGSFDVDEDQRYGWVRESESPGHKTALSCLRSAYECSAVEQGVGIQRGMSPEGRNEGGLGDVMAHQDVHNSPGLELGRSGRSRAANMGLKLVDLPDSEQSVNVA</sequence>
<evidence type="ECO:0000313" key="4">
    <source>
        <dbReference type="Proteomes" id="UP000050761"/>
    </source>
</evidence>
<feature type="disulfide bond" evidence="1">
    <location>
        <begin position="62"/>
        <end position="96"/>
    </location>
</feature>
<dbReference type="InterPro" id="IPR003582">
    <property type="entry name" value="ShKT_dom"/>
</dbReference>
<evidence type="ECO:0000256" key="1">
    <source>
        <dbReference type="PROSITE-ProRule" id="PRU01005"/>
    </source>
</evidence>
<dbReference type="Pfam" id="PF01549">
    <property type="entry name" value="ShK"/>
    <property type="match status" value="2"/>
</dbReference>
<evidence type="ECO:0000313" key="5">
    <source>
        <dbReference type="WBParaSite" id="HPBE_0001408901-mRNA-1"/>
    </source>
</evidence>
<comment type="caution">
    <text evidence="1">Lacks conserved residue(s) required for the propagation of feature annotation.</text>
</comment>
<accession>A0A183FZD0</accession>
<organism evidence="4 5">
    <name type="scientific">Heligmosomoides polygyrus</name>
    <name type="common">Parasitic roundworm</name>
    <dbReference type="NCBI Taxonomy" id="6339"/>
    <lineage>
        <taxon>Eukaryota</taxon>
        <taxon>Metazoa</taxon>
        <taxon>Ecdysozoa</taxon>
        <taxon>Nematoda</taxon>
        <taxon>Chromadorea</taxon>
        <taxon>Rhabditida</taxon>
        <taxon>Rhabditina</taxon>
        <taxon>Rhabditomorpha</taxon>
        <taxon>Strongyloidea</taxon>
        <taxon>Heligmosomidae</taxon>
        <taxon>Heligmosomoides</taxon>
    </lineage>
</organism>
<dbReference type="OrthoDB" id="6132182at2759"/>
<dbReference type="SMART" id="SM00254">
    <property type="entry name" value="ShKT"/>
    <property type="match status" value="2"/>
</dbReference>
<keyword evidence="1" id="KW-1015">Disulfide bond</keyword>
<dbReference type="Proteomes" id="UP000050761">
    <property type="component" value="Unassembled WGS sequence"/>
</dbReference>
<gene>
    <name evidence="3" type="ORF">HPBE_LOCUS14090</name>
</gene>
<keyword evidence="4" id="KW-1185">Reference proteome</keyword>
<proteinExistence type="predicted"/>
<feature type="disulfide bond" evidence="1">
    <location>
        <begin position="17"/>
        <end position="51"/>
    </location>
</feature>
<protein>
    <submittedName>
        <fullName evidence="5">ShKT domain-containing protein</fullName>
    </submittedName>
</protein>
<name>A0A183FZD0_HELPZ</name>
<dbReference type="Gene3D" id="1.10.10.1940">
    <property type="match status" value="1"/>
</dbReference>
<dbReference type="WBParaSite" id="HPBE_0001408901-mRNA-1">
    <property type="protein sequence ID" value="HPBE_0001408901-mRNA-1"/>
    <property type="gene ID" value="HPBE_0001408901"/>
</dbReference>
<evidence type="ECO:0000259" key="2">
    <source>
        <dbReference type="PROSITE" id="PS51670"/>
    </source>
</evidence>